<keyword evidence="9 13" id="KW-0066">ATP synthesis</keyword>
<dbReference type="CDD" id="cd06503">
    <property type="entry name" value="ATP-synt_Fo_b"/>
    <property type="match status" value="1"/>
</dbReference>
<feature type="signal peptide" evidence="16">
    <location>
        <begin position="1"/>
        <end position="24"/>
    </location>
</feature>
<accession>A0A2Z3H4A1</accession>
<dbReference type="GO" id="GO:0045259">
    <property type="term" value="C:proton-transporting ATP synthase complex"/>
    <property type="evidence" value="ECO:0007669"/>
    <property type="project" value="UniProtKB-KW"/>
</dbReference>
<evidence type="ECO:0000256" key="2">
    <source>
        <dbReference type="ARBA" id="ARBA00022448"/>
    </source>
</evidence>
<evidence type="ECO:0000256" key="8">
    <source>
        <dbReference type="ARBA" id="ARBA00023136"/>
    </source>
</evidence>
<evidence type="ECO:0000256" key="1">
    <source>
        <dbReference type="ARBA" id="ARBA00005513"/>
    </source>
</evidence>
<dbReference type="AlphaFoldDB" id="A0A2Z3H4A1"/>
<feature type="chain" id="PRO_5016321219" description="ATP synthase subunit b" evidence="16">
    <location>
        <begin position="25"/>
        <end position="196"/>
    </location>
</feature>
<keyword evidence="8 13" id="KW-0472">Membrane</keyword>
<gene>
    <name evidence="13" type="primary">atpF</name>
    <name evidence="17" type="ORF">C1280_23560</name>
</gene>
<keyword evidence="15" id="KW-0175">Coiled coil</keyword>
<keyword evidence="4 13" id="KW-0812">Transmembrane</keyword>
<evidence type="ECO:0000256" key="6">
    <source>
        <dbReference type="ARBA" id="ARBA00022989"/>
    </source>
</evidence>
<evidence type="ECO:0000256" key="5">
    <source>
        <dbReference type="ARBA" id="ARBA00022781"/>
    </source>
</evidence>
<comment type="subcellular location">
    <subcellularLocation>
        <location evidence="13">Cell membrane</location>
        <topology evidence="13">Single-pass membrane protein</topology>
    </subcellularLocation>
    <subcellularLocation>
        <location evidence="12">Endomembrane system</location>
        <topology evidence="12">Single-pass membrane protein</topology>
    </subcellularLocation>
</comment>
<dbReference type="PANTHER" id="PTHR33445:SF1">
    <property type="entry name" value="ATP SYNTHASE SUBUNIT B"/>
    <property type="match status" value="1"/>
</dbReference>
<keyword evidence="3 13" id="KW-0138">CF(0)</keyword>
<keyword evidence="16" id="KW-0732">Signal</keyword>
<evidence type="ECO:0000256" key="3">
    <source>
        <dbReference type="ARBA" id="ARBA00022547"/>
    </source>
</evidence>
<keyword evidence="6 13" id="KW-1133">Transmembrane helix</keyword>
<evidence type="ECO:0000256" key="7">
    <source>
        <dbReference type="ARBA" id="ARBA00023065"/>
    </source>
</evidence>
<dbReference type="GO" id="GO:0012505">
    <property type="term" value="C:endomembrane system"/>
    <property type="evidence" value="ECO:0007669"/>
    <property type="project" value="UniProtKB-SubCell"/>
</dbReference>
<feature type="transmembrane region" description="Helical" evidence="13">
    <location>
        <begin position="40"/>
        <end position="61"/>
    </location>
</feature>
<comment type="subunit">
    <text evidence="13">F-type ATPases have 2 components, F(1) - the catalytic core - and F(0) - the membrane proton channel. F(1) has five subunits: alpha(3), beta(3), gamma(1), delta(1), epsilon(1). F(0) has three main subunits: a(1), b(2) and c(10-14). The alpha and beta chains form an alternating ring which encloses part of the gamma chain. F(1) is attached to F(0) by a central stalk formed by the gamma and epsilon chains, while a peripheral stalk is formed by the delta and b chains.</text>
</comment>
<evidence type="ECO:0000256" key="11">
    <source>
        <dbReference type="ARBA" id="ARBA00025614"/>
    </source>
</evidence>
<evidence type="ECO:0000256" key="14">
    <source>
        <dbReference type="RuleBase" id="RU003848"/>
    </source>
</evidence>
<dbReference type="Proteomes" id="UP000245802">
    <property type="component" value="Chromosome"/>
</dbReference>
<dbReference type="RefSeq" id="WP_010036438.1">
    <property type="nucleotide sequence ID" value="NZ_CP025958.1"/>
</dbReference>
<evidence type="ECO:0000256" key="9">
    <source>
        <dbReference type="ARBA" id="ARBA00023310"/>
    </source>
</evidence>
<evidence type="ECO:0000256" key="12">
    <source>
        <dbReference type="ARBA" id="ARBA00037847"/>
    </source>
</evidence>
<dbReference type="PANTHER" id="PTHR33445">
    <property type="entry name" value="ATP SYNTHASE SUBUNIT B', CHLOROPLASTIC"/>
    <property type="match status" value="1"/>
</dbReference>
<dbReference type="GO" id="GO:0046933">
    <property type="term" value="F:proton-transporting ATP synthase activity, rotational mechanism"/>
    <property type="evidence" value="ECO:0007669"/>
    <property type="project" value="UniProtKB-UniRule"/>
</dbReference>
<proteinExistence type="inferred from homology"/>
<dbReference type="GO" id="GO:0005886">
    <property type="term" value="C:plasma membrane"/>
    <property type="evidence" value="ECO:0007669"/>
    <property type="project" value="UniProtKB-SubCell"/>
</dbReference>
<evidence type="ECO:0000256" key="15">
    <source>
        <dbReference type="SAM" id="Coils"/>
    </source>
</evidence>
<dbReference type="EMBL" id="CP025958">
    <property type="protein sequence ID" value="AWM39681.1"/>
    <property type="molecule type" value="Genomic_DNA"/>
</dbReference>
<dbReference type="GO" id="GO:0046961">
    <property type="term" value="F:proton-transporting ATPase activity, rotational mechanism"/>
    <property type="evidence" value="ECO:0007669"/>
    <property type="project" value="TreeGrafter"/>
</dbReference>
<keyword evidence="7 13" id="KW-0406">Ion transport</keyword>
<sequence>MTTTFIRAACATAAVLLLPTLALAASEGGGSTNVLKPDLVNSIVTVIVFVALLAILYAFAWGPILKGLQAREAAQFQAIEDAKKAKEDAAALRSKLDAELAAAAQQAKAIVDEARRDAEVLKKTLAEEGRKEAEAERERARRDVAIERDAALKDVYTKAVELATLMATKAVRQQVTVDAQSELVSASIAELNATKA</sequence>
<keyword evidence="5 13" id="KW-0375">Hydrogen ion transport</keyword>
<keyword evidence="2 13" id="KW-0813">Transport</keyword>
<keyword evidence="13" id="KW-1003">Cell membrane</keyword>
<dbReference type="InterPro" id="IPR050059">
    <property type="entry name" value="ATP_synthase_B_chain"/>
</dbReference>
<dbReference type="InterPro" id="IPR002146">
    <property type="entry name" value="ATP_synth_b/b'su_bac/chlpt"/>
</dbReference>
<dbReference type="HAMAP" id="MF_01398">
    <property type="entry name" value="ATP_synth_b_bprime"/>
    <property type="match status" value="1"/>
</dbReference>
<evidence type="ECO:0000256" key="4">
    <source>
        <dbReference type="ARBA" id="ARBA00022692"/>
    </source>
</evidence>
<comment type="function">
    <text evidence="10 13">F(1)F(0) ATP synthase produces ATP from ADP in the presence of a proton or sodium gradient. F-type ATPases consist of two structural domains, F(1) containing the extramembraneous catalytic core and F(0) containing the membrane proton channel, linked together by a central stalk and a peripheral stalk. During catalysis, ATP synthesis in the catalytic domain of F(1) is coupled via a rotary mechanism of the central stalk subunits to proton translocation.</text>
</comment>
<feature type="coiled-coil region" evidence="15">
    <location>
        <begin position="79"/>
        <end position="150"/>
    </location>
</feature>
<protein>
    <recommendedName>
        <fullName evidence="13">ATP synthase subunit b</fullName>
    </recommendedName>
    <alternativeName>
        <fullName evidence="13">ATP synthase F(0) sector subunit b</fullName>
    </alternativeName>
    <alternativeName>
        <fullName evidence="13">ATPase subunit I</fullName>
    </alternativeName>
    <alternativeName>
        <fullName evidence="13">F-type ATPase subunit b</fullName>
        <shortName evidence="13">F-ATPase subunit b</shortName>
    </alternativeName>
</protein>
<comment type="function">
    <text evidence="11">Component of the F(0) channel, it forms part of the peripheral stalk, linking F(1) to F(0). The b'-subunit is a diverged and duplicated form of b found in plants and photosynthetic bacteria.</text>
</comment>
<evidence type="ECO:0000256" key="13">
    <source>
        <dbReference type="HAMAP-Rule" id="MF_01398"/>
    </source>
</evidence>
<organism evidence="17 18">
    <name type="scientific">Gemmata obscuriglobus</name>
    <dbReference type="NCBI Taxonomy" id="114"/>
    <lineage>
        <taxon>Bacteria</taxon>
        <taxon>Pseudomonadati</taxon>
        <taxon>Planctomycetota</taxon>
        <taxon>Planctomycetia</taxon>
        <taxon>Gemmatales</taxon>
        <taxon>Gemmataceae</taxon>
        <taxon>Gemmata</taxon>
    </lineage>
</organism>
<reference evidence="17 18" key="1">
    <citation type="submission" date="2018-01" db="EMBL/GenBank/DDBJ databases">
        <title>G. obscuriglobus.</title>
        <authorList>
            <person name="Franke J."/>
            <person name="Blomberg W."/>
            <person name="Selmecki A."/>
        </authorList>
    </citation>
    <scope>NUCLEOTIDE SEQUENCE [LARGE SCALE GENOMIC DNA]</scope>
    <source>
        <strain evidence="17 18">DSM 5831</strain>
    </source>
</reference>
<evidence type="ECO:0000256" key="16">
    <source>
        <dbReference type="SAM" id="SignalP"/>
    </source>
</evidence>
<keyword evidence="18" id="KW-1185">Reference proteome</keyword>
<evidence type="ECO:0000313" key="18">
    <source>
        <dbReference type="Proteomes" id="UP000245802"/>
    </source>
</evidence>
<dbReference type="Pfam" id="PF00430">
    <property type="entry name" value="ATP-synt_B"/>
    <property type="match status" value="1"/>
</dbReference>
<dbReference type="OrthoDB" id="274361at2"/>
<name>A0A2Z3H4A1_9BACT</name>
<comment type="similarity">
    <text evidence="1 13 14">Belongs to the ATPase B chain family.</text>
</comment>
<evidence type="ECO:0000313" key="17">
    <source>
        <dbReference type="EMBL" id="AWM39681.1"/>
    </source>
</evidence>
<dbReference type="KEGG" id="gog:C1280_23560"/>
<evidence type="ECO:0000256" key="10">
    <source>
        <dbReference type="ARBA" id="ARBA00025198"/>
    </source>
</evidence>